<dbReference type="GO" id="GO:0006298">
    <property type="term" value="P:mismatch repair"/>
    <property type="evidence" value="ECO:0007669"/>
    <property type="project" value="InterPro"/>
</dbReference>
<feature type="binding site" evidence="7">
    <location>
        <begin position="347"/>
        <end position="354"/>
    </location>
    <ligand>
        <name>ATP</name>
        <dbReference type="ChEBI" id="CHEBI:30616"/>
    </ligand>
</feature>
<dbReference type="InterPro" id="IPR036187">
    <property type="entry name" value="DNA_mismatch_repair_MutS_sf"/>
</dbReference>
<evidence type="ECO:0000256" key="1">
    <source>
        <dbReference type="ARBA" id="ARBA00022730"/>
    </source>
</evidence>
<dbReference type="InterPro" id="IPR027417">
    <property type="entry name" value="P-loop_NTPase"/>
</dbReference>
<comment type="caution">
    <text evidence="10">The sequence shown here is derived from an EMBL/GenBank/DDBJ whole genome shotgun (WGS) entry which is preliminary data.</text>
</comment>
<evidence type="ECO:0000256" key="8">
    <source>
        <dbReference type="SAM" id="Coils"/>
    </source>
</evidence>
<evidence type="ECO:0000313" key="10">
    <source>
        <dbReference type="EMBL" id="HJD98410.1"/>
    </source>
</evidence>
<dbReference type="PANTHER" id="PTHR48466">
    <property type="entry name" value="OS10G0509000 PROTEIN-RELATED"/>
    <property type="match status" value="1"/>
</dbReference>
<evidence type="ECO:0000256" key="2">
    <source>
        <dbReference type="ARBA" id="ARBA00022741"/>
    </source>
</evidence>
<protein>
    <recommendedName>
        <fullName evidence="7">Endonuclease MutS2</fullName>
        <ecNumber evidence="7">3.1.-.-</ecNumber>
    </recommendedName>
    <alternativeName>
        <fullName evidence="7">Ribosome-associated protein quality control-upstream factor</fullName>
        <shortName evidence="7">RQC-upstream factor</shortName>
        <shortName evidence="7">RqcU</shortName>
        <ecNumber evidence="7">3.6.4.-</ecNumber>
    </alternativeName>
</protein>
<dbReference type="SMART" id="SM00533">
    <property type="entry name" value="MUTSd"/>
    <property type="match status" value="1"/>
</dbReference>
<dbReference type="Gene3D" id="3.40.50.300">
    <property type="entry name" value="P-loop containing nucleotide triphosphate hydrolases"/>
    <property type="match status" value="1"/>
</dbReference>
<dbReference type="GO" id="GO:0030983">
    <property type="term" value="F:mismatched DNA binding"/>
    <property type="evidence" value="ECO:0007669"/>
    <property type="project" value="InterPro"/>
</dbReference>
<dbReference type="GO" id="GO:0019843">
    <property type="term" value="F:rRNA binding"/>
    <property type="evidence" value="ECO:0007669"/>
    <property type="project" value="UniProtKB-UniRule"/>
</dbReference>
<dbReference type="GO" id="GO:0043023">
    <property type="term" value="F:ribosomal large subunit binding"/>
    <property type="evidence" value="ECO:0007669"/>
    <property type="project" value="UniProtKB-UniRule"/>
</dbReference>
<accession>A0A921AYV2</accession>
<gene>
    <name evidence="7" type="primary">mutS2</name>
    <name evidence="7" type="synonym">rqcU</name>
    <name evidence="10" type="ORF">K8W16_12305</name>
</gene>
<evidence type="ECO:0000259" key="9">
    <source>
        <dbReference type="PROSITE" id="PS50828"/>
    </source>
</evidence>
<dbReference type="PIRSF" id="PIRSF005814">
    <property type="entry name" value="MutS_YshD"/>
    <property type="match status" value="1"/>
</dbReference>
<feature type="coiled-coil region" evidence="8">
    <location>
        <begin position="535"/>
        <end position="619"/>
    </location>
</feature>
<feature type="domain" description="Smr" evidence="9">
    <location>
        <begin position="702"/>
        <end position="777"/>
    </location>
</feature>
<keyword evidence="8" id="KW-0175">Coiled coil</keyword>
<reference evidence="10" key="2">
    <citation type="submission" date="2021-09" db="EMBL/GenBank/DDBJ databases">
        <authorList>
            <person name="Gilroy R."/>
        </authorList>
    </citation>
    <scope>NUCLEOTIDE SEQUENCE</scope>
    <source>
        <strain evidence="10">ChiGjej2B2-19336</strain>
    </source>
</reference>
<dbReference type="InterPro" id="IPR007696">
    <property type="entry name" value="DNA_mismatch_repair_MutS_core"/>
</dbReference>
<evidence type="ECO:0000256" key="3">
    <source>
        <dbReference type="ARBA" id="ARBA00022801"/>
    </source>
</evidence>
<dbReference type="PROSITE" id="PS00486">
    <property type="entry name" value="DNA_MISMATCH_REPAIR_2"/>
    <property type="match status" value="1"/>
</dbReference>
<organism evidence="10 11">
    <name type="scientific">Mailhella massiliensis</name>
    <dbReference type="NCBI Taxonomy" id="1903261"/>
    <lineage>
        <taxon>Bacteria</taxon>
        <taxon>Pseudomonadati</taxon>
        <taxon>Thermodesulfobacteriota</taxon>
        <taxon>Desulfovibrionia</taxon>
        <taxon>Desulfovibrionales</taxon>
        <taxon>Desulfovibrionaceae</taxon>
        <taxon>Mailhella</taxon>
    </lineage>
</organism>
<dbReference type="InterPro" id="IPR045076">
    <property type="entry name" value="MutS"/>
</dbReference>
<dbReference type="SUPFAM" id="SSF48334">
    <property type="entry name" value="DNA repair protein MutS, domain III"/>
    <property type="match status" value="1"/>
</dbReference>
<dbReference type="AlphaFoldDB" id="A0A921AYV2"/>
<dbReference type="NCBIfam" id="TIGR01069">
    <property type="entry name" value="mutS2"/>
    <property type="match status" value="1"/>
</dbReference>
<dbReference type="SUPFAM" id="SSF52540">
    <property type="entry name" value="P-loop containing nucleoside triphosphate hydrolases"/>
    <property type="match status" value="1"/>
</dbReference>
<dbReference type="GO" id="GO:0004519">
    <property type="term" value="F:endonuclease activity"/>
    <property type="evidence" value="ECO:0007669"/>
    <property type="project" value="UniProtKB-UniRule"/>
</dbReference>
<dbReference type="InterPro" id="IPR000432">
    <property type="entry name" value="DNA_mismatch_repair_MutS_C"/>
</dbReference>
<dbReference type="InterPro" id="IPR036063">
    <property type="entry name" value="Smr_dom_sf"/>
</dbReference>
<dbReference type="InterPro" id="IPR005747">
    <property type="entry name" value="MutS2"/>
</dbReference>
<comment type="function">
    <text evidence="7">Endonuclease that is involved in the suppression of homologous recombination and thus may have a key role in the control of bacterial genetic diversity.</text>
</comment>
<evidence type="ECO:0000313" key="11">
    <source>
        <dbReference type="Proteomes" id="UP000698963"/>
    </source>
</evidence>
<keyword evidence="7" id="KW-0540">Nuclease</keyword>
<keyword evidence="4 7" id="KW-0067">ATP-binding</keyword>
<dbReference type="SUPFAM" id="SSF160443">
    <property type="entry name" value="SMR domain-like"/>
    <property type="match status" value="1"/>
</dbReference>
<dbReference type="SMART" id="SM00534">
    <property type="entry name" value="MUTSac"/>
    <property type="match status" value="1"/>
</dbReference>
<dbReference type="HAMAP" id="MF_00092">
    <property type="entry name" value="MutS2"/>
    <property type="match status" value="1"/>
</dbReference>
<keyword evidence="5 7" id="KW-0694">RNA-binding</keyword>
<dbReference type="PROSITE" id="PS50828">
    <property type="entry name" value="SMR"/>
    <property type="match status" value="1"/>
</dbReference>
<dbReference type="Gene3D" id="3.30.1370.110">
    <property type="match status" value="1"/>
</dbReference>
<reference evidence="10" key="1">
    <citation type="journal article" date="2021" name="PeerJ">
        <title>Extensive microbial diversity within the chicken gut microbiome revealed by metagenomics and culture.</title>
        <authorList>
            <person name="Gilroy R."/>
            <person name="Ravi A."/>
            <person name="Getino M."/>
            <person name="Pursley I."/>
            <person name="Horton D.L."/>
            <person name="Alikhan N.F."/>
            <person name="Baker D."/>
            <person name="Gharbi K."/>
            <person name="Hall N."/>
            <person name="Watson M."/>
            <person name="Adriaenssens E.M."/>
            <person name="Foster-Nyarko E."/>
            <person name="Jarju S."/>
            <person name="Secka A."/>
            <person name="Antonio M."/>
            <person name="Oren A."/>
            <person name="Chaudhuri R.R."/>
            <person name="La Ragione R."/>
            <person name="Hildebrand F."/>
            <person name="Pallen M.J."/>
        </authorList>
    </citation>
    <scope>NUCLEOTIDE SEQUENCE</scope>
    <source>
        <strain evidence="10">ChiGjej2B2-19336</strain>
    </source>
</reference>
<dbReference type="Pfam" id="PF01713">
    <property type="entry name" value="Smr"/>
    <property type="match status" value="1"/>
</dbReference>
<keyword evidence="2 7" id="KW-0547">Nucleotide-binding</keyword>
<dbReference type="SMART" id="SM00463">
    <property type="entry name" value="SMR"/>
    <property type="match status" value="1"/>
</dbReference>
<keyword evidence="3 7" id="KW-0378">Hydrolase</keyword>
<evidence type="ECO:0000256" key="7">
    <source>
        <dbReference type="HAMAP-Rule" id="MF_00092"/>
    </source>
</evidence>
<dbReference type="Proteomes" id="UP000698963">
    <property type="component" value="Unassembled WGS sequence"/>
</dbReference>
<name>A0A921AYV2_9BACT</name>
<comment type="function">
    <text evidence="7">Acts as a ribosome collision sensor, splitting the ribosome into its 2 subunits. Detects stalled/collided 70S ribosomes which it binds and splits by an ATP-hydrolysis driven conformational change. Acts upstream of the ribosome quality control system (RQC), a ribosome-associated complex that mediates the extraction of incompletely synthesized nascent chains from stalled ribosomes and their subsequent degradation. Probably generates substrates for RQC.</text>
</comment>
<dbReference type="GO" id="GO:0140664">
    <property type="term" value="F:ATP-dependent DNA damage sensor activity"/>
    <property type="evidence" value="ECO:0007669"/>
    <property type="project" value="InterPro"/>
</dbReference>
<comment type="similarity">
    <text evidence="7">Belongs to the DNA mismatch repair MutS family. MutS2 subfamily.</text>
</comment>
<dbReference type="Pfam" id="PF00488">
    <property type="entry name" value="MutS_V"/>
    <property type="match status" value="1"/>
</dbReference>
<feature type="coiled-coil region" evidence="8">
    <location>
        <begin position="228"/>
        <end position="255"/>
    </location>
</feature>
<keyword evidence="6 7" id="KW-0238">DNA-binding</keyword>
<keyword evidence="1 7" id="KW-0699">rRNA-binding</keyword>
<dbReference type="GO" id="GO:0072344">
    <property type="term" value="P:rescue of stalled ribosome"/>
    <property type="evidence" value="ECO:0007669"/>
    <property type="project" value="UniProtKB-UniRule"/>
</dbReference>
<dbReference type="InterPro" id="IPR002625">
    <property type="entry name" value="Smr_dom"/>
</dbReference>
<evidence type="ECO:0000256" key="6">
    <source>
        <dbReference type="ARBA" id="ARBA00023125"/>
    </source>
</evidence>
<dbReference type="EC" id="3.6.4.-" evidence="7"/>
<dbReference type="PANTHER" id="PTHR48466:SF2">
    <property type="entry name" value="OS10G0509000 PROTEIN"/>
    <property type="match status" value="1"/>
</dbReference>
<keyword evidence="7" id="KW-0255">Endonuclease</keyword>
<dbReference type="GO" id="GO:0045910">
    <property type="term" value="P:negative regulation of DNA recombination"/>
    <property type="evidence" value="ECO:0007669"/>
    <property type="project" value="InterPro"/>
</dbReference>
<dbReference type="GO" id="GO:0016887">
    <property type="term" value="F:ATP hydrolysis activity"/>
    <property type="evidence" value="ECO:0007669"/>
    <property type="project" value="InterPro"/>
</dbReference>
<sequence>MDGRTLHALEFPRVLERLSDFCLSEAGKEAALALRPMDDEGAVRKSQHLYDETRSWLAEGEFSPVSFPDISGLLAHVRTRADALLDMDGLWALKETLSLARREALSIHAGAARRPLLDELACSCPMPELTLSALNRCVGNDGYLKDESSPGLLLVRSELRGIHQNCLRRVKEFAEKFNIGRYLQDDYMTLSSDRYVLPLKANFKGRVQGIIHDYSNTGETLYFEPLFLVEQNNRLQELKQEEREEERKVMRMIVDLISQEMPQVEAAWNLLVQVDLLQGKCALGSALSGACVPLEEGALLRLSAARHPLLVLEAARHAADRNYTGPRRIEPADLILREGDRVLVISGGNAGGKTVALKTLGLITLMTLAGLPVPADGGSTLPFWKNVYAFIGDEQSLDDHVSTFTGQIRHLSDIWEKLDGRALVLLDEFGSGTDPSQGAALAQAVLDGMLEKGAYTVTATHFPALKSYALTHDGVRAASVIFDPSTKKPLFHLAYDQVGASQALDVAREHGLPESVLRRAEHYLLMDGDDASAVMERLNELARQREEELSRLKDEERRLRDRRESLQQKLEKERQRLDEEVRKMSQELMRDYKSGKATAKQAQKEMSRLRADLARSARDMEEEKPAADPALFTVGGEVLHRMWNKKAVLRELDEKNGKGKIDLNGVTMWAPLSDLQPVSGSAAGPKGSVTTKVSRPVSFLRLDLRGKRADLALAELEQFLDRSLLSGVEGVEIVHGRGTGALRKAVHELLRTFPGVDSYHTAPEDQGGDGMTQVMFR</sequence>
<dbReference type="EMBL" id="DYZA01000255">
    <property type="protein sequence ID" value="HJD98410.1"/>
    <property type="molecule type" value="Genomic_DNA"/>
</dbReference>
<evidence type="ECO:0000256" key="4">
    <source>
        <dbReference type="ARBA" id="ARBA00022840"/>
    </source>
</evidence>
<dbReference type="RefSeq" id="WP_304124317.1">
    <property type="nucleotide sequence ID" value="NZ_DYZA01000255.1"/>
</dbReference>
<comment type="subunit">
    <text evidence="7">Homodimer. Binds to stalled ribosomes, contacting rRNA.</text>
</comment>
<proteinExistence type="inferred from homology"/>
<evidence type="ECO:0000256" key="5">
    <source>
        <dbReference type="ARBA" id="ARBA00022884"/>
    </source>
</evidence>
<dbReference type="EC" id="3.1.-.-" evidence="7"/>
<dbReference type="GO" id="GO:0005524">
    <property type="term" value="F:ATP binding"/>
    <property type="evidence" value="ECO:0007669"/>
    <property type="project" value="UniProtKB-UniRule"/>
</dbReference>